<reference evidence="2" key="1">
    <citation type="submission" date="2023-07" db="EMBL/GenBank/DDBJ databases">
        <title>Genomic Encyclopedia of Type Strains, Phase IV (KMG-IV): sequencing the most valuable type-strain genomes for metagenomic binning, comparative biology and taxonomic classification.</title>
        <authorList>
            <person name="Goeker M."/>
        </authorList>
    </citation>
    <scope>NUCLEOTIDE SEQUENCE</scope>
    <source>
        <strain evidence="2">DSM 26174</strain>
    </source>
</reference>
<keyword evidence="3" id="KW-1185">Reference proteome</keyword>
<keyword evidence="1" id="KW-0175">Coiled coil</keyword>
<sequence length="179" mass="21324">MKRVVVFLLSGLCLAGCGNDQWKEKYQRSKANMDRLQESFETLKIEKSKLESELHEVNFKIAQQHENTNYSNENFLSFIIRFSEDKDFQKQRIKFPIKITESYLGMNDTIYSVGVEQWNSDKYKFHPEGFNIYDNEELSLKNTNFRVLRWHGIESCGDLCFYFKGFEGKWHLYKVIDRG</sequence>
<dbReference type="Gene3D" id="3.10.450.410">
    <property type="match status" value="1"/>
</dbReference>
<protein>
    <submittedName>
        <fullName evidence="2">Uncharacterized protein</fullName>
    </submittedName>
</protein>
<dbReference type="AlphaFoldDB" id="A0AAE3XQ05"/>
<dbReference type="Proteomes" id="UP001185092">
    <property type="component" value="Unassembled WGS sequence"/>
</dbReference>
<dbReference type="EMBL" id="JAVDQD010000005">
    <property type="protein sequence ID" value="MDR6240588.1"/>
    <property type="molecule type" value="Genomic_DNA"/>
</dbReference>
<feature type="coiled-coil region" evidence="1">
    <location>
        <begin position="19"/>
        <end position="53"/>
    </location>
</feature>
<name>A0AAE3XQ05_9BACT</name>
<evidence type="ECO:0000313" key="2">
    <source>
        <dbReference type="EMBL" id="MDR6240588.1"/>
    </source>
</evidence>
<comment type="caution">
    <text evidence="2">The sequence shown here is derived from an EMBL/GenBank/DDBJ whole genome shotgun (WGS) entry which is preliminary data.</text>
</comment>
<gene>
    <name evidence="2" type="ORF">HNQ88_003664</name>
</gene>
<proteinExistence type="predicted"/>
<organism evidence="2 3">
    <name type="scientific">Aureibacter tunicatorum</name>
    <dbReference type="NCBI Taxonomy" id="866807"/>
    <lineage>
        <taxon>Bacteria</taxon>
        <taxon>Pseudomonadati</taxon>
        <taxon>Bacteroidota</taxon>
        <taxon>Cytophagia</taxon>
        <taxon>Cytophagales</taxon>
        <taxon>Persicobacteraceae</taxon>
        <taxon>Aureibacter</taxon>
    </lineage>
</organism>
<accession>A0AAE3XQ05</accession>
<evidence type="ECO:0000256" key="1">
    <source>
        <dbReference type="SAM" id="Coils"/>
    </source>
</evidence>
<evidence type="ECO:0000313" key="3">
    <source>
        <dbReference type="Proteomes" id="UP001185092"/>
    </source>
</evidence>
<dbReference type="RefSeq" id="WP_309940632.1">
    <property type="nucleotide sequence ID" value="NZ_AP025306.1"/>
</dbReference>